<evidence type="ECO:0000313" key="4">
    <source>
        <dbReference type="EMBL" id="SPC86064.1"/>
    </source>
</evidence>
<evidence type="ECO:0000256" key="3">
    <source>
        <dbReference type="ARBA" id="ARBA00023242"/>
    </source>
</evidence>
<dbReference type="GO" id="GO:0045292">
    <property type="term" value="P:mRNA cis splicing, via spliceosome"/>
    <property type="evidence" value="ECO:0007669"/>
    <property type="project" value="TreeGrafter"/>
</dbReference>
<dbReference type="EMBL" id="OIVN01000822">
    <property type="protein sequence ID" value="SPC86064.1"/>
    <property type="molecule type" value="Genomic_DNA"/>
</dbReference>
<protein>
    <submittedName>
        <fullName evidence="4">Uncharacterized protein</fullName>
    </submittedName>
</protein>
<evidence type="ECO:0000256" key="1">
    <source>
        <dbReference type="ARBA" id="ARBA00004123"/>
    </source>
</evidence>
<organism evidence="4">
    <name type="scientific">Fagus sylvatica</name>
    <name type="common">Beechnut</name>
    <dbReference type="NCBI Taxonomy" id="28930"/>
    <lineage>
        <taxon>Eukaryota</taxon>
        <taxon>Viridiplantae</taxon>
        <taxon>Streptophyta</taxon>
        <taxon>Embryophyta</taxon>
        <taxon>Tracheophyta</taxon>
        <taxon>Spermatophyta</taxon>
        <taxon>Magnoliopsida</taxon>
        <taxon>eudicotyledons</taxon>
        <taxon>Gunneridae</taxon>
        <taxon>Pentapetalae</taxon>
        <taxon>rosids</taxon>
        <taxon>fabids</taxon>
        <taxon>Fagales</taxon>
        <taxon>Fagaceae</taxon>
        <taxon>Fagus</taxon>
    </lineage>
</organism>
<dbReference type="Pfam" id="PF03343">
    <property type="entry name" value="SART-1"/>
    <property type="match status" value="1"/>
</dbReference>
<comment type="subcellular location">
    <subcellularLocation>
        <location evidence="1">Nucleus</location>
    </subcellularLocation>
</comment>
<proteinExistence type="inferred from homology"/>
<dbReference type="PANTHER" id="PTHR14152:SF5">
    <property type="entry name" value="U4_U6.U5 TRI-SNRNP-ASSOCIATED PROTEIN 1"/>
    <property type="match status" value="1"/>
</dbReference>
<dbReference type="AlphaFoldDB" id="A0A2N9FGY2"/>
<accession>A0A2N9FGY2</accession>
<keyword evidence="3" id="KW-0539">Nucleus</keyword>
<name>A0A2N9FGY2_FAGSY</name>
<evidence type="ECO:0000256" key="2">
    <source>
        <dbReference type="ARBA" id="ARBA00006076"/>
    </source>
</evidence>
<dbReference type="GO" id="GO:0046540">
    <property type="term" value="C:U4/U6 x U5 tri-snRNP complex"/>
    <property type="evidence" value="ECO:0007669"/>
    <property type="project" value="TreeGrafter"/>
</dbReference>
<dbReference type="PANTHER" id="PTHR14152">
    <property type="entry name" value="SQUAMOUS CELL CARCINOMA ANTIGEN RECOGNISED BY CYTOTOXIC T LYMPHOCYTES"/>
    <property type="match status" value="1"/>
</dbReference>
<sequence>MNNLKVLSDDACDKSKILMNLDDVVPLGSNPRLRHGDVVQSNLRKRQAIIEEQDAKADEGMKQTMREVPVGKGLSGGLKYLQGRGALKESIELGGRNTNKKKSKLVGVVDDDDDVSIRIDCLDEFGRIMTPKEAFRELSYRFHGKRPGKKKQEKRRKRIQRELKMKQMV</sequence>
<gene>
    <name evidence="4" type="ORF">FSB_LOCUS13946</name>
</gene>
<reference evidence="4" key="1">
    <citation type="submission" date="2018-02" db="EMBL/GenBank/DDBJ databases">
        <authorList>
            <person name="Cohen D.B."/>
            <person name="Kent A.D."/>
        </authorList>
    </citation>
    <scope>NUCLEOTIDE SEQUENCE</scope>
</reference>
<comment type="similarity">
    <text evidence="2">Belongs to the SNU66/SART1 family.</text>
</comment>
<dbReference type="InterPro" id="IPR005011">
    <property type="entry name" value="SNU66/SART1"/>
</dbReference>
<dbReference type="GO" id="GO:0000481">
    <property type="term" value="P:maturation of 5S rRNA"/>
    <property type="evidence" value="ECO:0007669"/>
    <property type="project" value="TreeGrafter"/>
</dbReference>